<evidence type="ECO:0000313" key="3">
    <source>
        <dbReference type="Proteomes" id="UP000317940"/>
    </source>
</evidence>
<organism evidence="2 3">
    <name type="scientific">Kitasatospora viridis</name>
    <dbReference type="NCBI Taxonomy" id="281105"/>
    <lineage>
        <taxon>Bacteria</taxon>
        <taxon>Bacillati</taxon>
        <taxon>Actinomycetota</taxon>
        <taxon>Actinomycetes</taxon>
        <taxon>Kitasatosporales</taxon>
        <taxon>Streptomycetaceae</taxon>
        <taxon>Kitasatospora</taxon>
    </lineage>
</organism>
<dbReference type="GO" id="GO:1990189">
    <property type="term" value="F:protein N-terminal-serine acetyltransferase activity"/>
    <property type="evidence" value="ECO:0007669"/>
    <property type="project" value="TreeGrafter"/>
</dbReference>
<proteinExistence type="predicted"/>
<dbReference type="GO" id="GO:0005737">
    <property type="term" value="C:cytoplasm"/>
    <property type="evidence" value="ECO:0007669"/>
    <property type="project" value="TreeGrafter"/>
</dbReference>
<dbReference type="PANTHER" id="PTHR43441:SF10">
    <property type="entry name" value="ACETYLTRANSFERASE"/>
    <property type="match status" value="1"/>
</dbReference>
<dbReference type="PROSITE" id="PS51186">
    <property type="entry name" value="GNAT"/>
    <property type="match status" value="1"/>
</dbReference>
<reference evidence="2 3" key="1">
    <citation type="submission" date="2019-06" db="EMBL/GenBank/DDBJ databases">
        <title>Sequencing the genomes of 1000 actinobacteria strains.</title>
        <authorList>
            <person name="Klenk H.-P."/>
        </authorList>
    </citation>
    <scope>NUCLEOTIDE SEQUENCE [LARGE SCALE GENOMIC DNA]</scope>
    <source>
        <strain evidence="2 3">DSM 44826</strain>
    </source>
</reference>
<dbReference type="InterPro" id="IPR051908">
    <property type="entry name" value="Ribosomal_N-acetyltransferase"/>
</dbReference>
<dbReference type="PANTHER" id="PTHR43441">
    <property type="entry name" value="RIBOSOMAL-PROTEIN-SERINE ACETYLTRANSFERASE"/>
    <property type="match status" value="1"/>
</dbReference>
<keyword evidence="2" id="KW-0808">Transferase</keyword>
<dbReference type="InterPro" id="IPR016181">
    <property type="entry name" value="Acyl_CoA_acyltransferase"/>
</dbReference>
<dbReference type="Pfam" id="PF13302">
    <property type="entry name" value="Acetyltransf_3"/>
    <property type="match status" value="1"/>
</dbReference>
<comment type="caution">
    <text evidence="2">The sequence shown here is derived from an EMBL/GenBank/DDBJ whole genome shotgun (WGS) entry which is preliminary data.</text>
</comment>
<feature type="domain" description="N-acetyltransferase" evidence="1">
    <location>
        <begin position="26"/>
        <end position="185"/>
    </location>
</feature>
<dbReference type="GO" id="GO:0008999">
    <property type="term" value="F:protein-N-terminal-alanine acetyltransferase activity"/>
    <property type="evidence" value="ECO:0007669"/>
    <property type="project" value="TreeGrafter"/>
</dbReference>
<dbReference type="AlphaFoldDB" id="A0A561UFB1"/>
<dbReference type="RefSeq" id="WP_145904526.1">
    <property type="nucleotide sequence ID" value="NZ_BAAAMZ010000013.1"/>
</dbReference>
<keyword evidence="3" id="KW-1185">Reference proteome</keyword>
<name>A0A561UFB1_9ACTN</name>
<evidence type="ECO:0000259" key="1">
    <source>
        <dbReference type="PROSITE" id="PS51186"/>
    </source>
</evidence>
<dbReference type="Proteomes" id="UP000317940">
    <property type="component" value="Unassembled WGS sequence"/>
</dbReference>
<dbReference type="OrthoDB" id="9814648at2"/>
<dbReference type="Gene3D" id="3.40.630.30">
    <property type="match status" value="1"/>
</dbReference>
<dbReference type="InterPro" id="IPR000182">
    <property type="entry name" value="GNAT_dom"/>
</dbReference>
<evidence type="ECO:0000313" key="2">
    <source>
        <dbReference type="EMBL" id="TWF98042.1"/>
    </source>
</evidence>
<accession>A0A561UFB1</accession>
<dbReference type="EMBL" id="VIWT01000001">
    <property type="protein sequence ID" value="TWF98042.1"/>
    <property type="molecule type" value="Genomic_DNA"/>
</dbReference>
<dbReference type="SUPFAM" id="SSF55729">
    <property type="entry name" value="Acyl-CoA N-acyltransferases (Nat)"/>
    <property type="match status" value="1"/>
</dbReference>
<protein>
    <submittedName>
        <fullName evidence="2">Ribosomal-protein-serine acetyltransferase</fullName>
    </submittedName>
</protein>
<sequence>MSNGFFFTRPLHGDAVLVPSTPAIAEPYYAALAANQPRFARWEPWAAQPPEPEGTRTFLEQTAAAWQNGTALPVAIAVPGPDGAWAVVGSIGLRIDRTSGTAELGYWVDAAHEGRGLVRRGAEAVLAQAFGPLGLSRVRLGAAADNERSRALAERLGFTFDEVVPGGLEFADGPRDRALYHLTAEEWAARRG</sequence>
<gene>
    <name evidence="2" type="ORF">FHX73_111845</name>
</gene>